<feature type="compositionally biased region" description="Basic and acidic residues" evidence="1">
    <location>
        <begin position="18"/>
        <end position="33"/>
    </location>
</feature>
<evidence type="ECO:0000313" key="3">
    <source>
        <dbReference type="Proteomes" id="UP000000241"/>
    </source>
</evidence>
<organism evidence="2 3">
    <name type="scientific">Synechococcus phage Syn5</name>
    <dbReference type="NCBI Taxonomy" id="2914003"/>
    <lineage>
        <taxon>Viruses</taxon>
        <taxon>Duplodnaviria</taxon>
        <taxon>Heunggongvirae</taxon>
        <taxon>Uroviricota</taxon>
        <taxon>Caudoviricetes</taxon>
        <taxon>Autographivirales</taxon>
        <taxon>Voetvirus</taxon>
        <taxon>Voetvirus syn5</taxon>
    </lineage>
</organism>
<keyword evidence="3" id="KW-1185">Reference proteome</keyword>
<evidence type="ECO:0000313" key="2">
    <source>
        <dbReference type="EMBL" id="ABP87912.1"/>
    </source>
</evidence>
<protein>
    <submittedName>
        <fullName evidence="2">Gp5</fullName>
    </submittedName>
</protein>
<proteinExistence type="predicted"/>
<feature type="region of interest" description="Disordered" evidence="1">
    <location>
        <begin position="1"/>
        <end position="99"/>
    </location>
</feature>
<dbReference type="KEGG" id="vg:5220182"/>
<gene>
    <name evidence="2" type="primary">5</name>
</gene>
<dbReference type="Proteomes" id="UP000000241">
    <property type="component" value="Segment"/>
</dbReference>
<feature type="compositionally biased region" description="Polar residues" evidence="1">
    <location>
        <begin position="7"/>
        <end position="17"/>
    </location>
</feature>
<accession>A4ZR86</accession>
<dbReference type="GeneID" id="5220182"/>
<dbReference type="RefSeq" id="YP_001285414.1">
    <property type="nucleotide sequence ID" value="NC_009531.1"/>
</dbReference>
<sequence length="114" mass="13067">MDRIQPQALTLYTGVNHTQDHENWKRRPDRRPLQESQAQGRTPQVLGEAGTVRHPNQDTPNPSTPLPMIKANGRKAGKQYSSLFNSKRRPKQRRVIDPQVAEQRIAQRLAHLGF</sequence>
<reference evidence="2 3" key="1">
    <citation type="journal article" date="2007" name="J. Mol. Biol.">
        <title>Genome sequence, structural proteins, and capsid organization of the cyanophage Syn5: a "horned" bacteriophage of marine synechococcus.</title>
        <authorList>
            <person name="Pope W.H."/>
            <person name="Weigele P.R."/>
            <person name="Chang J."/>
            <person name="Pedulla M.L."/>
            <person name="Ford M.E."/>
            <person name="Houtz J.M."/>
            <person name="Jiang W."/>
            <person name="Chiu W."/>
            <person name="Hatfull G.F."/>
            <person name="Hendrix R.W."/>
            <person name="King J."/>
        </authorList>
    </citation>
    <scope>NUCLEOTIDE SEQUENCE</scope>
</reference>
<name>A4ZR86_9CAUD</name>
<evidence type="ECO:0000256" key="1">
    <source>
        <dbReference type="SAM" id="MobiDB-lite"/>
    </source>
</evidence>
<dbReference type="EMBL" id="EF372997">
    <property type="protein sequence ID" value="ABP87912.1"/>
    <property type="molecule type" value="Genomic_DNA"/>
</dbReference>